<dbReference type="EMBL" id="ABDC03005873">
    <property type="status" value="NOT_ANNOTATED_CDS"/>
    <property type="molecule type" value="Genomic_DNA"/>
</dbReference>
<dbReference type="InterPro" id="IPR007053">
    <property type="entry name" value="LRAT_dom"/>
</dbReference>
<dbReference type="Proteomes" id="UP000694394">
    <property type="component" value="Chromosome 5"/>
</dbReference>
<evidence type="ECO:0000259" key="5">
    <source>
        <dbReference type="PROSITE" id="PS51934"/>
    </source>
</evidence>
<organism evidence="6 7">
    <name type="scientific">Microcebus murinus</name>
    <name type="common">Gray mouse lemur</name>
    <name type="synonym">Lemur murinus</name>
    <dbReference type="NCBI Taxonomy" id="30608"/>
    <lineage>
        <taxon>Eukaryota</taxon>
        <taxon>Metazoa</taxon>
        <taxon>Chordata</taxon>
        <taxon>Craniata</taxon>
        <taxon>Vertebrata</taxon>
        <taxon>Euteleostomi</taxon>
        <taxon>Mammalia</taxon>
        <taxon>Eutheria</taxon>
        <taxon>Euarchontoglires</taxon>
        <taxon>Primates</taxon>
        <taxon>Strepsirrhini</taxon>
        <taxon>Lemuriformes</taxon>
        <taxon>Cheirogaleidae</taxon>
        <taxon>Microcebus</taxon>
    </lineage>
</organism>
<evidence type="ECO:0000313" key="6">
    <source>
        <dbReference type="Ensembl" id="ENSMICP00000048412.1"/>
    </source>
</evidence>
<dbReference type="GO" id="GO:0045618">
    <property type="term" value="P:positive regulation of keratinocyte differentiation"/>
    <property type="evidence" value="ECO:0007669"/>
    <property type="project" value="Ensembl"/>
</dbReference>
<keyword evidence="7" id="KW-1185">Reference proteome</keyword>
<evidence type="ECO:0000256" key="2">
    <source>
        <dbReference type="ARBA" id="ARBA00022679"/>
    </source>
</evidence>
<keyword evidence="4" id="KW-0443">Lipid metabolism</keyword>
<feature type="domain" description="LRAT" evidence="5">
    <location>
        <begin position="13"/>
        <end position="129"/>
    </location>
</feature>
<evidence type="ECO:0000256" key="1">
    <source>
        <dbReference type="ARBA" id="ARBA00007824"/>
    </source>
</evidence>
<dbReference type="Ensembl" id="ENSMICT00000066977.1">
    <property type="protein sequence ID" value="ENSMICP00000048412.1"/>
    <property type="gene ID" value="ENSMICG00000044321.1"/>
</dbReference>
<dbReference type="PROSITE" id="PS51934">
    <property type="entry name" value="LRAT"/>
    <property type="match status" value="1"/>
</dbReference>
<sequence length="164" mass="18506">MASSRQEPEPGDLIEIFRKVYEHWAIYVGGGYVVHLAPPSEYAGTGSSSSLSLLTRRAVVKLERLEHVVEGCDYRVNNQLDRTYRPRPVRDIIKSAREMVGKEMKYSLVTNNCEHFVTNLRYGEARCLQVERAKQDLEETSSTVFFGALAVAGFSALTKIILHL</sequence>
<protein>
    <submittedName>
        <fullName evidence="6">Phospholipase A and acyltransferase 4</fullName>
    </submittedName>
</protein>
<keyword evidence="3" id="KW-0378">Hydrolase</keyword>
<dbReference type="GO" id="GO:0008970">
    <property type="term" value="F:phospholipase A1 activity"/>
    <property type="evidence" value="ECO:0007669"/>
    <property type="project" value="Ensembl"/>
</dbReference>
<reference evidence="6" key="2">
    <citation type="submission" date="2025-08" db="UniProtKB">
        <authorList>
            <consortium name="Ensembl"/>
        </authorList>
    </citation>
    <scope>IDENTIFICATION</scope>
</reference>
<dbReference type="Gene3D" id="3.90.1720.10">
    <property type="entry name" value="endopeptidase domain like (from Nostoc punctiforme)"/>
    <property type="match status" value="1"/>
</dbReference>
<dbReference type="GO" id="GO:0005737">
    <property type="term" value="C:cytoplasm"/>
    <property type="evidence" value="ECO:0007669"/>
    <property type="project" value="TreeGrafter"/>
</dbReference>
<dbReference type="PANTHER" id="PTHR13943:SF36">
    <property type="entry name" value="PHOSPHOLIPASE A AND ACYLTRANSFERASE 4"/>
    <property type="match status" value="1"/>
</dbReference>
<name>A0A8C6EKG2_MICMU</name>
<dbReference type="PANTHER" id="PTHR13943">
    <property type="entry name" value="HRAS-LIKE SUPPRESSOR - RELATED"/>
    <property type="match status" value="1"/>
</dbReference>
<proteinExistence type="inferred from homology"/>
<reference evidence="6" key="1">
    <citation type="submission" date="2016-12" db="EMBL/GenBank/DDBJ databases">
        <title>Mouse lemur reference genome and diversity panel.</title>
        <authorList>
            <person name="Harris R."/>
            <person name="Larsen P."/>
            <person name="Liu Y."/>
            <person name="Hughes D.S."/>
            <person name="Murali S."/>
            <person name="Raveendran M."/>
            <person name="Korchina V."/>
            <person name="Wang M."/>
            <person name="Jhangiani S."/>
            <person name="Bandaranaike D."/>
            <person name="Bellair M."/>
            <person name="Blankenburg K."/>
            <person name="Chao H."/>
            <person name="Dahdouli M."/>
            <person name="Dinh H."/>
            <person name="Doddapaneni H."/>
            <person name="English A."/>
            <person name="Firestine M."/>
            <person name="Gnanaolivu R."/>
            <person name="Gross S."/>
            <person name="Hernandez B."/>
            <person name="Javaid M."/>
            <person name="Jayaseelan J."/>
            <person name="Jones J."/>
            <person name="Khan Z."/>
            <person name="Kovar C."/>
            <person name="Kurapati P."/>
            <person name="Le B."/>
            <person name="Lee S."/>
            <person name="Li M."/>
            <person name="Mathew T."/>
            <person name="Narasimhan A."/>
            <person name="Ngo D."/>
            <person name="Nguyen L."/>
            <person name="Okwuonu G."/>
            <person name="Ongeri F."/>
            <person name="Osuji N."/>
            <person name="Pu L.-L."/>
            <person name="Puazo M."/>
            <person name="Quiroz J."/>
            <person name="Raj R."/>
            <person name="Rajbhandari K."/>
            <person name="Reid J.G."/>
            <person name="Santibanez J."/>
            <person name="Sexton D."/>
            <person name="Skinner E."/>
            <person name="Vee V."/>
            <person name="Weissenberger G."/>
            <person name="Wu Y."/>
            <person name="Xin Y."/>
            <person name="Han Y."/>
            <person name="Campbell C."/>
            <person name="Brown A."/>
            <person name="Sullivan B."/>
            <person name="Shelton J."/>
            <person name="Brown S."/>
            <person name="Dudchenko O."/>
            <person name="Machol I."/>
            <person name="Durand N."/>
            <person name="Shamim M."/>
            <person name="Lieberman A."/>
            <person name="Muzny D.M."/>
            <person name="Richards S."/>
            <person name="Yoder A."/>
            <person name="Worley K.C."/>
            <person name="Rogers J."/>
            <person name="Gibbs R.A."/>
        </authorList>
    </citation>
    <scope>NUCLEOTIDE SEQUENCE [LARGE SCALE GENOMIC DNA]</scope>
</reference>
<evidence type="ECO:0000256" key="4">
    <source>
        <dbReference type="ARBA" id="ARBA00023098"/>
    </source>
</evidence>
<dbReference type="InterPro" id="IPR051496">
    <property type="entry name" value="H-rev107_PLA/AT"/>
</dbReference>
<comment type="similarity">
    <text evidence="1">Belongs to the H-rev107 family.</text>
</comment>
<dbReference type="GO" id="GO:0016410">
    <property type="term" value="F:N-acyltransferase activity"/>
    <property type="evidence" value="ECO:0007669"/>
    <property type="project" value="Ensembl"/>
</dbReference>
<evidence type="ECO:0000256" key="3">
    <source>
        <dbReference type="ARBA" id="ARBA00022801"/>
    </source>
</evidence>
<dbReference type="AlphaFoldDB" id="A0A8C6EKG2"/>
<dbReference type="GO" id="GO:0004623">
    <property type="term" value="F:phospholipase A2 activity"/>
    <property type="evidence" value="ECO:0007669"/>
    <property type="project" value="Ensembl"/>
</dbReference>
<dbReference type="GO" id="GO:0016020">
    <property type="term" value="C:membrane"/>
    <property type="evidence" value="ECO:0007669"/>
    <property type="project" value="Ensembl"/>
</dbReference>
<dbReference type="FunFam" id="3.90.1720.10:FF:000002">
    <property type="entry name" value="HRAS like suppressor 2"/>
    <property type="match status" value="1"/>
</dbReference>
<dbReference type="GeneTree" id="ENSGT00940000162878"/>
<dbReference type="GO" id="GO:0070292">
    <property type="term" value="P:N-acylphosphatidylethanolamine metabolic process"/>
    <property type="evidence" value="ECO:0007669"/>
    <property type="project" value="Ensembl"/>
</dbReference>
<keyword evidence="2" id="KW-0808">Transferase</keyword>
<dbReference type="Pfam" id="PF04970">
    <property type="entry name" value="LRAT"/>
    <property type="match status" value="1"/>
</dbReference>
<accession>A0A8C6EKG2</accession>
<reference evidence="6" key="3">
    <citation type="submission" date="2025-09" db="UniProtKB">
        <authorList>
            <consortium name="Ensembl"/>
        </authorList>
    </citation>
    <scope>IDENTIFICATION</scope>
</reference>
<evidence type="ECO:0000313" key="7">
    <source>
        <dbReference type="Proteomes" id="UP000694394"/>
    </source>
</evidence>
<gene>
    <name evidence="6" type="primary">PLAAT4</name>
</gene>